<gene>
    <name evidence="2" type="ORF">JI741_19730</name>
</gene>
<dbReference type="SUPFAM" id="SSF56925">
    <property type="entry name" value="OMPA-like"/>
    <property type="match status" value="1"/>
</dbReference>
<protein>
    <submittedName>
        <fullName evidence="2">PorT family protein</fullName>
    </submittedName>
</protein>
<evidence type="ECO:0000313" key="2">
    <source>
        <dbReference type="EMBL" id="MBL0743473.1"/>
    </source>
</evidence>
<dbReference type="InterPro" id="IPR011250">
    <property type="entry name" value="OMP/PagP_B-barrel"/>
</dbReference>
<keyword evidence="3" id="KW-1185">Reference proteome</keyword>
<evidence type="ECO:0000256" key="1">
    <source>
        <dbReference type="SAM" id="SignalP"/>
    </source>
</evidence>
<feature type="signal peptide" evidence="1">
    <location>
        <begin position="1"/>
        <end position="18"/>
    </location>
</feature>
<dbReference type="Proteomes" id="UP000613030">
    <property type="component" value="Unassembled WGS sequence"/>
</dbReference>
<comment type="caution">
    <text evidence="2">The sequence shown here is derived from an EMBL/GenBank/DDBJ whole genome shotgun (WGS) entry which is preliminary data.</text>
</comment>
<dbReference type="Gene3D" id="2.40.160.20">
    <property type="match status" value="1"/>
</dbReference>
<evidence type="ECO:0000313" key="3">
    <source>
        <dbReference type="Proteomes" id="UP000613030"/>
    </source>
</evidence>
<accession>A0ABS1KWA6</accession>
<name>A0ABS1KWA6_9BACT</name>
<reference evidence="2 3" key="1">
    <citation type="submission" date="2021-01" db="EMBL/GenBank/DDBJ databases">
        <title>Chryseolinea sp. Jin1 Genome sequencing and assembly.</title>
        <authorList>
            <person name="Kim I."/>
        </authorList>
    </citation>
    <scope>NUCLEOTIDE SEQUENCE [LARGE SCALE GENOMIC DNA]</scope>
    <source>
        <strain evidence="2 3">Jin1</strain>
    </source>
</reference>
<keyword evidence="1" id="KW-0732">Signal</keyword>
<dbReference type="EMBL" id="JAERRB010000007">
    <property type="protein sequence ID" value="MBL0743473.1"/>
    <property type="molecule type" value="Genomic_DNA"/>
</dbReference>
<organism evidence="2 3">
    <name type="scientific">Chryseolinea lacunae</name>
    <dbReference type="NCBI Taxonomy" id="2801331"/>
    <lineage>
        <taxon>Bacteria</taxon>
        <taxon>Pseudomonadati</taxon>
        <taxon>Bacteroidota</taxon>
        <taxon>Cytophagia</taxon>
        <taxon>Cytophagales</taxon>
        <taxon>Fulvivirgaceae</taxon>
        <taxon>Chryseolinea</taxon>
    </lineage>
</organism>
<proteinExistence type="predicted"/>
<feature type="chain" id="PRO_5045600842" evidence="1">
    <location>
        <begin position="19"/>
        <end position="411"/>
    </location>
</feature>
<dbReference type="RefSeq" id="WP_202012818.1">
    <property type="nucleotide sequence ID" value="NZ_JAERRB010000007.1"/>
</dbReference>
<sequence length="411" mass="45876">MSGRLLLLLLVFSSVAHSARSQSDYRKGFIVTSAYDTVRGFVNYREGAKAYKECDFKPAENAAPVSYKPGQLTGYGFVDNAYFVSRTVEVEKGKPETVFIEVLVNGPVSLYKYYGGFFMEKADGRLMWIAYGETRIENESGVYVKKSNRHIGIVNMMLYDCEAIRHSVERLTLSEKHLTNLVERYNSCVGTTAVVYKEKKSWLKADVGLLTGVNYSTLTFSSPYGSFDLFEVPLTKSTSPLVGVSIDVSSPRLNERISLHIEGQYLKASHTAFVLYENGSTTNRNYLSYAISQVKVPVAFRYTFAERKFTPYVNAGASATFQVKASSIWKLESESFNTVTTQYEDPLPMGNKQFGVWGGMGGNIAVLPKFSAFVELRYEWTNGVIDRGKVHGEVMTSAVTNIQLVIGLKTK</sequence>